<feature type="transmembrane region" description="Helical" evidence="1">
    <location>
        <begin position="121"/>
        <end position="143"/>
    </location>
</feature>
<keyword evidence="1" id="KW-0812">Transmembrane</keyword>
<dbReference type="PANTHER" id="PTHR34980">
    <property type="entry name" value="INNER MEMBRANE PROTEIN-RELATED-RELATED"/>
    <property type="match status" value="1"/>
</dbReference>
<dbReference type="AlphaFoldDB" id="A0A317ZXQ3"/>
<protein>
    <submittedName>
        <fullName evidence="2">DUF805 domain-containing protein</fullName>
    </submittedName>
</protein>
<dbReference type="OrthoDB" id="9812349at2"/>
<dbReference type="Proteomes" id="UP000246722">
    <property type="component" value="Unassembled WGS sequence"/>
</dbReference>
<evidence type="ECO:0000313" key="2">
    <source>
        <dbReference type="EMBL" id="PXA70650.1"/>
    </source>
</evidence>
<proteinExistence type="predicted"/>
<reference evidence="2 3" key="1">
    <citation type="submission" date="2018-05" db="EMBL/GenBank/DDBJ databases">
        <title>Genetic diversity of glacier-inhabiting Cryobacterium bacteria in China and description of Cryobacterium mengkeensis sp. nov. and Arthrobacter glacialis sp. nov.</title>
        <authorList>
            <person name="Liu Q."/>
            <person name="Xin Y.-H."/>
        </authorList>
    </citation>
    <scope>NUCLEOTIDE SEQUENCE [LARGE SCALE GENOMIC DNA]</scope>
    <source>
        <strain evidence="2 3">SK-1</strain>
    </source>
</reference>
<evidence type="ECO:0000313" key="3">
    <source>
        <dbReference type="Proteomes" id="UP000246722"/>
    </source>
</evidence>
<organism evidence="2 3">
    <name type="scientific">Cryobacterium arcticum</name>
    <dbReference type="NCBI Taxonomy" id="670052"/>
    <lineage>
        <taxon>Bacteria</taxon>
        <taxon>Bacillati</taxon>
        <taxon>Actinomycetota</taxon>
        <taxon>Actinomycetes</taxon>
        <taxon>Micrococcales</taxon>
        <taxon>Microbacteriaceae</taxon>
        <taxon>Cryobacterium</taxon>
    </lineage>
</organism>
<keyword evidence="3" id="KW-1185">Reference proteome</keyword>
<dbReference type="Pfam" id="PF05656">
    <property type="entry name" value="DUF805"/>
    <property type="match status" value="1"/>
</dbReference>
<feature type="transmembrane region" description="Helical" evidence="1">
    <location>
        <begin position="48"/>
        <end position="68"/>
    </location>
</feature>
<dbReference type="EMBL" id="QHLY01000007">
    <property type="protein sequence ID" value="PXA70650.1"/>
    <property type="molecule type" value="Genomic_DNA"/>
</dbReference>
<sequence length="161" mass="16958">MVEPKQSAAPAGDVPLSLPYYGAPIAVAVKRFFSKYATFTGRASLSEYWWWALVNYVVLFVLGILALVAGGAPTVSADGTVAPPSGGAIVVVLIISVYGLAVLVPGLALTARRLHDGNFSALFILIALVPFIGGLILFVLTLMPSKPEGARFDSANPQYSY</sequence>
<name>A0A317ZXQ3_9MICO</name>
<gene>
    <name evidence="2" type="ORF">CTB96_06065</name>
</gene>
<evidence type="ECO:0000256" key="1">
    <source>
        <dbReference type="SAM" id="Phobius"/>
    </source>
</evidence>
<dbReference type="GO" id="GO:0005886">
    <property type="term" value="C:plasma membrane"/>
    <property type="evidence" value="ECO:0007669"/>
    <property type="project" value="TreeGrafter"/>
</dbReference>
<feature type="transmembrane region" description="Helical" evidence="1">
    <location>
        <begin position="88"/>
        <end position="109"/>
    </location>
</feature>
<keyword evidence="1" id="KW-1133">Transmembrane helix</keyword>
<dbReference type="PANTHER" id="PTHR34980:SF2">
    <property type="entry name" value="INNER MEMBRANE PROTEIN YHAH-RELATED"/>
    <property type="match status" value="1"/>
</dbReference>
<accession>A0A317ZXQ3</accession>
<dbReference type="RefSeq" id="WP_110126031.1">
    <property type="nucleotide sequence ID" value="NZ_QHLY01000007.1"/>
</dbReference>
<keyword evidence="1" id="KW-0472">Membrane</keyword>
<comment type="caution">
    <text evidence="2">The sequence shown here is derived from an EMBL/GenBank/DDBJ whole genome shotgun (WGS) entry which is preliminary data.</text>
</comment>
<dbReference type="InterPro" id="IPR008523">
    <property type="entry name" value="DUF805"/>
</dbReference>